<organism evidence="8 9">
    <name type="scientific">Piromyces finnis</name>
    <dbReference type="NCBI Taxonomy" id="1754191"/>
    <lineage>
        <taxon>Eukaryota</taxon>
        <taxon>Fungi</taxon>
        <taxon>Fungi incertae sedis</taxon>
        <taxon>Chytridiomycota</taxon>
        <taxon>Chytridiomycota incertae sedis</taxon>
        <taxon>Neocallimastigomycetes</taxon>
        <taxon>Neocallimastigales</taxon>
        <taxon>Neocallimastigaceae</taxon>
        <taxon>Piromyces</taxon>
    </lineage>
</organism>
<dbReference type="GO" id="GO:0032389">
    <property type="term" value="C:MutLalpha complex"/>
    <property type="evidence" value="ECO:0007669"/>
    <property type="project" value="TreeGrafter"/>
</dbReference>
<dbReference type="NCBIfam" id="TIGR00585">
    <property type="entry name" value="mutl"/>
    <property type="match status" value="1"/>
</dbReference>
<comment type="subcellular location">
    <subcellularLocation>
        <location evidence="1">Nucleus</location>
    </subcellularLocation>
</comment>
<dbReference type="FunFam" id="3.30.565.10:FF:000109">
    <property type="entry name" value="Related to MLH1-DNA mismatch repair protein"/>
    <property type="match status" value="1"/>
</dbReference>
<keyword evidence="5" id="KW-0539">Nucleus</keyword>
<dbReference type="FunFam" id="3.30.230.10:FF:000014">
    <property type="entry name" value="DNA mismatch repair protein Mlh1"/>
    <property type="match status" value="1"/>
</dbReference>
<dbReference type="Gene3D" id="3.30.565.10">
    <property type="entry name" value="Histidine kinase-like ATPase, C-terminal domain"/>
    <property type="match status" value="1"/>
</dbReference>
<keyword evidence="9" id="KW-1185">Reference proteome</keyword>
<comment type="similarity">
    <text evidence="2">Belongs to the DNA mismatch repair MutL/HexB family.</text>
</comment>
<dbReference type="GO" id="GO:0005524">
    <property type="term" value="F:ATP binding"/>
    <property type="evidence" value="ECO:0007669"/>
    <property type="project" value="InterPro"/>
</dbReference>
<dbReference type="PANTHER" id="PTHR10073">
    <property type="entry name" value="DNA MISMATCH REPAIR PROTEIN MLH, PMS, MUTL"/>
    <property type="match status" value="1"/>
</dbReference>
<evidence type="ECO:0000313" key="9">
    <source>
        <dbReference type="Proteomes" id="UP000193719"/>
    </source>
</evidence>
<dbReference type="PROSITE" id="PS00058">
    <property type="entry name" value="DNA_MISMATCH_REPAIR_1"/>
    <property type="match status" value="1"/>
</dbReference>
<feature type="domain" description="DNA mismatch repair protein S5" evidence="7">
    <location>
        <begin position="230"/>
        <end position="349"/>
    </location>
</feature>
<dbReference type="InterPro" id="IPR002099">
    <property type="entry name" value="MutL/Mlh/PMS"/>
</dbReference>
<feature type="compositionally biased region" description="Low complexity" evidence="6">
    <location>
        <begin position="409"/>
        <end position="431"/>
    </location>
</feature>
<dbReference type="PANTHER" id="PTHR10073:SF12">
    <property type="entry name" value="DNA MISMATCH REPAIR PROTEIN MLH1"/>
    <property type="match status" value="1"/>
</dbReference>
<dbReference type="SMART" id="SM01340">
    <property type="entry name" value="DNA_mis_repair"/>
    <property type="match status" value="1"/>
</dbReference>
<proteinExistence type="inferred from homology"/>
<dbReference type="STRING" id="1754191.A0A1Y1V622"/>
<dbReference type="InterPro" id="IPR013507">
    <property type="entry name" value="DNA_mismatch_S5_2-like"/>
</dbReference>
<dbReference type="GO" id="GO:0030983">
    <property type="term" value="F:mismatched DNA binding"/>
    <property type="evidence" value="ECO:0007669"/>
    <property type="project" value="InterPro"/>
</dbReference>
<dbReference type="GO" id="GO:0140664">
    <property type="term" value="F:ATP-dependent DNA damage sensor activity"/>
    <property type="evidence" value="ECO:0007669"/>
    <property type="project" value="InterPro"/>
</dbReference>
<evidence type="ECO:0000256" key="2">
    <source>
        <dbReference type="ARBA" id="ARBA00006082"/>
    </source>
</evidence>
<dbReference type="Pfam" id="PF13589">
    <property type="entry name" value="HATPase_c_3"/>
    <property type="match status" value="1"/>
</dbReference>
<dbReference type="GO" id="GO:0016887">
    <property type="term" value="F:ATP hydrolysis activity"/>
    <property type="evidence" value="ECO:0007669"/>
    <property type="project" value="InterPro"/>
</dbReference>
<evidence type="ECO:0000256" key="4">
    <source>
        <dbReference type="ARBA" id="ARBA00023204"/>
    </source>
</evidence>
<dbReference type="InterPro" id="IPR014721">
    <property type="entry name" value="Ribsml_uS5_D2-typ_fold_subgr"/>
</dbReference>
<feature type="region of interest" description="Disordered" evidence="6">
    <location>
        <begin position="399"/>
        <end position="431"/>
    </location>
</feature>
<accession>A0A1Y1V622</accession>
<dbReference type="Proteomes" id="UP000193719">
    <property type="component" value="Unassembled WGS sequence"/>
</dbReference>
<sequence>MTDSTDNKPKKKRNILKLDETVINRIAAGEVIQRPANALKELMENSLDAGSTNIQITVKDGGLKLLQIQDNGSGINKDDLDIICERFTTSKLKEFNDLYSINTFGFRGEALASISHVARVTITTKTEDATCAYKAYYIDGKLKAPRPGMSPEPRPCAGNKGTQITAEDLFYNVATRRKALKSPSEEYNRILDVVTRYAIHFSGISFSCKKQGSNTTDIYTSSSSNHVDNIRQIYGLQISRELIKIEYTADNYDYKASGYITNANYNTKKMIFLLFINHRAVECSPLKKAIINLYSSYLPKGTHPFIYLSLEINPNNVDVNVHPTKREVNFLNEEFIIDHICEQMQNYLANANASRTFFTQSLISQDTNFDKEDKQKKANKKVYDRDLVRTDSKSQSIDVFLSKPNSNQTSSLDNSITSISSNDNSDRNNLTNTSVSSIKSLKSMFSSQLDKNSNKNSKVEIFEINKTANTPSGNRMLEGDSNQGSNKISNNNNEVSLDEPYPISKGSTPPRRMELDNQDTRVIEEFKESSARQSPITNVEIFDSSSLSTMKKRTNDLNEDSLTTINNSSNKKSNKKTKYANDDEEITVIKPIFNKTLDFIDKDDEEPKTEESKKYEEDFKIIQNNTREWNDVKLTSILNLREIIEQNDNKGISNFFHNHTFVGCVDETLALIQYQTKLYLVNYQETSRELFYQLVLRQFSNFGFINLTQKLPIYELLMISLEAEEEENGWDESLQSKEEIAKNITDLLIEKSEMLLEYFSITIDSKGNLETLPIILKGYIPNMDKLPGFLLRLGIECNWEEEQECFRTISQEISIFYSTEAPIIDNKDNDTSMDISEENEQNDNSVIIEDTEKDSAMAQFYWNIQHVIFPALKKETFKGCNRLIDERYIMEIANLHDLYRIFERC</sequence>
<dbReference type="CDD" id="cd03483">
    <property type="entry name" value="MutL_Trans_MLH1"/>
    <property type="match status" value="1"/>
</dbReference>
<keyword evidence="4" id="KW-0234">DNA repair</keyword>
<dbReference type="InterPro" id="IPR020568">
    <property type="entry name" value="Ribosomal_Su5_D2-typ_SF"/>
</dbReference>
<dbReference type="SUPFAM" id="SSF55874">
    <property type="entry name" value="ATPase domain of HSP90 chaperone/DNA topoisomerase II/histidine kinase"/>
    <property type="match status" value="1"/>
</dbReference>
<dbReference type="InterPro" id="IPR038973">
    <property type="entry name" value="MutL/Mlh/Pms-like"/>
</dbReference>
<reference evidence="8 9" key="2">
    <citation type="submission" date="2016-08" db="EMBL/GenBank/DDBJ databases">
        <title>Pervasive Adenine N6-methylation of Active Genes in Fungi.</title>
        <authorList>
            <consortium name="DOE Joint Genome Institute"/>
            <person name="Mondo S.J."/>
            <person name="Dannebaum R.O."/>
            <person name="Kuo R.C."/>
            <person name="Labutti K."/>
            <person name="Haridas S."/>
            <person name="Kuo A."/>
            <person name="Salamov A."/>
            <person name="Ahrendt S.R."/>
            <person name="Lipzen A."/>
            <person name="Sullivan W."/>
            <person name="Andreopoulos W.B."/>
            <person name="Clum A."/>
            <person name="Lindquist E."/>
            <person name="Daum C."/>
            <person name="Ramamoorthy G.K."/>
            <person name="Gryganskyi A."/>
            <person name="Culley D."/>
            <person name="Magnuson J.K."/>
            <person name="James T.Y."/>
            <person name="O'Malley M.A."/>
            <person name="Stajich J.E."/>
            <person name="Spatafora J.W."/>
            <person name="Visel A."/>
            <person name="Grigoriev I.V."/>
        </authorList>
    </citation>
    <scope>NUCLEOTIDE SEQUENCE [LARGE SCALE GENOMIC DNA]</scope>
    <source>
        <strain evidence="9">finn</strain>
    </source>
</reference>
<evidence type="ECO:0000256" key="5">
    <source>
        <dbReference type="ARBA" id="ARBA00023242"/>
    </source>
</evidence>
<dbReference type="Pfam" id="PF16413">
    <property type="entry name" value="Mlh1_C"/>
    <property type="match status" value="1"/>
</dbReference>
<dbReference type="InterPro" id="IPR032189">
    <property type="entry name" value="Mlh1_C"/>
</dbReference>
<dbReference type="EMBL" id="MCFH01000028">
    <property type="protein sequence ID" value="ORX48090.1"/>
    <property type="molecule type" value="Genomic_DNA"/>
</dbReference>
<feature type="region of interest" description="Disordered" evidence="6">
    <location>
        <begin position="465"/>
        <end position="513"/>
    </location>
</feature>
<dbReference type="Gene3D" id="3.30.230.10">
    <property type="match status" value="1"/>
</dbReference>
<keyword evidence="3" id="KW-0227">DNA damage</keyword>
<evidence type="ECO:0000256" key="3">
    <source>
        <dbReference type="ARBA" id="ARBA00022763"/>
    </source>
</evidence>
<dbReference type="InterPro" id="IPR036890">
    <property type="entry name" value="HATPase_C_sf"/>
</dbReference>
<evidence type="ECO:0000313" key="8">
    <source>
        <dbReference type="EMBL" id="ORX48090.1"/>
    </source>
</evidence>
<dbReference type="Pfam" id="PF01119">
    <property type="entry name" value="DNA_mis_repair"/>
    <property type="match status" value="1"/>
</dbReference>
<feature type="region of interest" description="Disordered" evidence="6">
    <location>
        <begin position="553"/>
        <end position="578"/>
    </location>
</feature>
<comment type="caution">
    <text evidence="8">The sequence shown here is derived from an EMBL/GenBank/DDBJ whole genome shotgun (WGS) entry which is preliminary data.</text>
</comment>
<name>A0A1Y1V622_9FUNG</name>
<protein>
    <submittedName>
        <fullName evidence="8">DNA mismatch repair protein MutL</fullName>
    </submittedName>
</protein>
<evidence type="ECO:0000256" key="6">
    <source>
        <dbReference type="SAM" id="MobiDB-lite"/>
    </source>
</evidence>
<dbReference type="GO" id="GO:0006298">
    <property type="term" value="P:mismatch repair"/>
    <property type="evidence" value="ECO:0007669"/>
    <property type="project" value="InterPro"/>
</dbReference>
<evidence type="ECO:0000259" key="7">
    <source>
        <dbReference type="SMART" id="SM01340"/>
    </source>
</evidence>
<feature type="compositionally biased region" description="Low complexity" evidence="6">
    <location>
        <begin position="481"/>
        <end position="495"/>
    </location>
</feature>
<gene>
    <name evidence="8" type="ORF">BCR36DRAFT_405076</name>
</gene>
<reference evidence="8 9" key="1">
    <citation type="submission" date="2016-08" db="EMBL/GenBank/DDBJ databases">
        <title>Genomes of anaerobic fungi encode conserved fungal cellulosomes for biomass hydrolysis.</title>
        <authorList>
            <consortium name="DOE Joint Genome Institute"/>
            <person name="Haitjema C.H."/>
            <person name="Gilmore S.P."/>
            <person name="Henske J.K."/>
            <person name="Solomon K.V."/>
            <person name="De Groot R."/>
            <person name="Kuo A."/>
            <person name="Mondo S.J."/>
            <person name="Salamov A.A."/>
            <person name="Labutti K."/>
            <person name="Zhao Z."/>
            <person name="Chiniquy J."/>
            <person name="Barry K."/>
            <person name="Brewer H.M."/>
            <person name="Purvine S.O."/>
            <person name="Wright A.T."/>
            <person name="Boxma B."/>
            <person name="Van Alen T."/>
            <person name="Hackstein J.H."/>
            <person name="Baker S.E."/>
            <person name="Grigoriev I.V."/>
            <person name="O'Malley M.A."/>
        </authorList>
    </citation>
    <scope>NUCLEOTIDE SEQUENCE [LARGE SCALE GENOMIC DNA]</scope>
    <source>
        <strain evidence="9">finn</strain>
    </source>
</reference>
<feature type="compositionally biased region" description="Polar residues" evidence="6">
    <location>
        <begin position="399"/>
        <end position="408"/>
    </location>
</feature>
<dbReference type="AlphaFoldDB" id="A0A1Y1V622"/>
<dbReference type="InterPro" id="IPR014762">
    <property type="entry name" value="DNA_mismatch_repair_CS"/>
</dbReference>
<evidence type="ECO:0000256" key="1">
    <source>
        <dbReference type="ARBA" id="ARBA00004123"/>
    </source>
</evidence>
<dbReference type="CDD" id="cd16926">
    <property type="entry name" value="HATPase_MutL-MLH-PMS-like"/>
    <property type="match status" value="1"/>
</dbReference>
<dbReference type="OrthoDB" id="10263226at2759"/>
<dbReference type="SUPFAM" id="SSF54211">
    <property type="entry name" value="Ribosomal protein S5 domain 2-like"/>
    <property type="match status" value="1"/>
</dbReference>